<dbReference type="FunFam" id="1.10.238.10:FF:000178">
    <property type="entry name" value="Calmodulin-2 A"/>
    <property type="match status" value="1"/>
</dbReference>
<keyword evidence="9" id="KW-0206">Cytoskeleton</keyword>
<dbReference type="EMBL" id="CAJZBQ010000032">
    <property type="protein sequence ID" value="CAG9322410.1"/>
    <property type="molecule type" value="Genomic_DNA"/>
</dbReference>
<dbReference type="PROSITE" id="PS50222">
    <property type="entry name" value="EF_HAND_2"/>
    <property type="match status" value="3"/>
</dbReference>
<evidence type="ECO:0000256" key="10">
    <source>
        <dbReference type="ARBA" id="ARBA00025692"/>
    </source>
</evidence>
<dbReference type="Proteomes" id="UP001162131">
    <property type="component" value="Unassembled WGS sequence"/>
</dbReference>
<accession>A0AAU9JKZ0</accession>
<feature type="domain" description="EF-hand" evidence="11">
    <location>
        <begin position="81"/>
        <end position="116"/>
    </location>
</feature>
<organism evidence="12 13">
    <name type="scientific">Blepharisma stoltei</name>
    <dbReference type="NCBI Taxonomy" id="1481888"/>
    <lineage>
        <taxon>Eukaryota</taxon>
        <taxon>Sar</taxon>
        <taxon>Alveolata</taxon>
        <taxon>Ciliophora</taxon>
        <taxon>Postciliodesmatophora</taxon>
        <taxon>Heterotrichea</taxon>
        <taxon>Heterotrichida</taxon>
        <taxon>Blepharismidae</taxon>
        <taxon>Blepharisma</taxon>
    </lineage>
</organism>
<dbReference type="InterPro" id="IPR018247">
    <property type="entry name" value="EF_Hand_1_Ca_BS"/>
</dbReference>
<dbReference type="PANTHER" id="PTHR23048:SF0">
    <property type="entry name" value="CALMODULIN LIKE 3"/>
    <property type="match status" value="1"/>
</dbReference>
<keyword evidence="5" id="KW-0479">Metal-binding</keyword>
<dbReference type="AlphaFoldDB" id="A0AAU9JKZ0"/>
<dbReference type="GO" id="GO:0005509">
    <property type="term" value="F:calcium ion binding"/>
    <property type="evidence" value="ECO:0007669"/>
    <property type="project" value="InterPro"/>
</dbReference>
<dbReference type="InterPro" id="IPR050230">
    <property type="entry name" value="CALM/Myosin/TropC-like"/>
</dbReference>
<evidence type="ECO:0000256" key="1">
    <source>
        <dbReference type="ARBA" id="ARBA00004245"/>
    </source>
</evidence>
<protein>
    <recommendedName>
        <fullName evidence="3">Calmodulin</fullName>
    </recommendedName>
</protein>
<evidence type="ECO:0000256" key="3">
    <source>
        <dbReference type="ARBA" id="ARBA00020786"/>
    </source>
</evidence>
<evidence type="ECO:0000259" key="11">
    <source>
        <dbReference type="PROSITE" id="PS50222"/>
    </source>
</evidence>
<dbReference type="PANTHER" id="PTHR23048">
    <property type="entry name" value="MYOSIN LIGHT CHAIN 1, 3"/>
    <property type="match status" value="1"/>
</dbReference>
<name>A0AAU9JKZ0_9CILI</name>
<evidence type="ECO:0000256" key="7">
    <source>
        <dbReference type="ARBA" id="ARBA00022837"/>
    </source>
</evidence>
<dbReference type="Pfam" id="PF13499">
    <property type="entry name" value="EF-hand_7"/>
    <property type="match status" value="2"/>
</dbReference>
<evidence type="ECO:0000256" key="4">
    <source>
        <dbReference type="ARBA" id="ARBA00022490"/>
    </source>
</evidence>
<dbReference type="GO" id="GO:0016460">
    <property type="term" value="C:myosin II complex"/>
    <property type="evidence" value="ECO:0007669"/>
    <property type="project" value="TreeGrafter"/>
</dbReference>
<dbReference type="InterPro" id="IPR002048">
    <property type="entry name" value="EF_hand_dom"/>
</dbReference>
<keyword evidence="7" id="KW-0106">Calcium</keyword>
<proteinExistence type="inferred from homology"/>
<sequence>MYGLNDTEWEDCQDLFNMLDTNRNKTIDIGELISGFHELGLIYTEDEVNALLTECDKDQSGELSLQEFANVYRKALRATSMSEEEVRYTFKMLDSNRSGTLSKAELKRHLADSHITFSDREIDVLLRDFDENYDNELDIDEFLHSALGFQQ</sequence>
<dbReference type="InterPro" id="IPR011992">
    <property type="entry name" value="EF-hand-dom_pair"/>
</dbReference>
<evidence type="ECO:0000256" key="8">
    <source>
        <dbReference type="ARBA" id="ARBA00022990"/>
    </source>
</evidence>
<keyword evidence="4" id="KW-0963">Cytoplasm</keyword>
<evidence type="ECO:0000313" key="13">
    <source>
        <dbReference type="Proteomes" id="UP001162131"/>
    </source>
</evidence>
<keyword evidence="8" id="KW-0007">Acetylation</keyword>
<dbReference type="SMART" id="SM00054">
    <property type="entry name" value="EFh"/>
    <property type="match status" value="4"/>
</dbReference>
<feature type="domain" description="EF-hand" evidence="11">
    <location>
        <begin position="7"/>
        <end position="42"/>
    </location>
</feature>
<reference evidence="12" key="1">
    <citation type="submission" date="2021-09" db="EMBL/GenBank/DDBJ databases">
        <authorList>
            <consortium name="AG Swart"/>
            <person name="Singh M."/>
            <person name="Singh A."/>
            <person name="Seah K."/>
            <person name="Emmerich C."/>
        </authorList>
    </citation>
    <scope>NUCLEOTIDE SEQUENCE</scope>
    <source>
        <strain evidence="12">ATCC30299</strain>
    </source>
</reference>
<comment type="subcellular location">
    <subcellularLocation>
        <location evidence="1">Cytoplasm</location>
        <location evidence="1">Cytoskeleton</location>
    </subcellularLocation>
</comment>
<evidence type="ECO:0000256" key="6">
    <source>
        <dbReference type="ARBA" id="ARBA00022737"/>
    </source>
</evidence>
<evidence type="ECO:0000256" key="9">
    <source>
        <dbReference type="ARBA" id="ARBA00023212"/>
    </source>
</evidence>
<feature type="domain" description="EF-hand" evidence="11">
    <location>
        <begin position="43"/>
        <end position="78"/>
    </location>
</feature>
<dbReference type="Gene3D" id="1.10.238.10">
    <property type="entry name" value="EF-hand"/>
    <property type="match status" value="1"/>
</dbReference>
<comment type="caution">
    <text evidence="12">The sequence shown here is derived from an EMBL/GenBank/DDBJ whole genome shotgun (WGS) entry which is preliminary data.</text>
</comment>
<comment type="function">
    <text evidence="10">Plays a fundamental role in microtubule organizing center structure and function. Component of the infraciliary lattice (ICL) and the ciliary basal bodies.</text>
</comment>
<gene>
    <name evidence="12" type="ORF">BSTOLATCC_MIC31543</name>
</gene>
<dbReference type="SUPFAM" id="SSF47473">
    <property type="entry name" value="EF-hand"/>
    <property type="match status" value="1"/>
</dbReference>
<evidence type="ECO:0000256" key="2">
    <source>
        <dbReference type="ARBA" id="ARBA00005253"/>
    </source>
</evidence>
<keyword evidence="6" id="KW-0677">Repeat</keyword>
<keyword evidence="13" id="KW-1185">Reference proteome</keyword>
<comment type="similarity">
    <text evidence="2">Belongs to the centrin family.</text>
</comment>
<evidence type="ECO:0000313" key="12">
    <source>
        <dbReference type="EMBL" id="CAG9322410.1"/>
    </source>
</evidence>
<evidence type="ECO:0000256" key="5">
    <source>
        <dbReference type="ARBA" id="ARBA00022723"/>
    </source>
</evidence>
<dbReference type="PROSITE" id="PS00018">
    <property type="entry name" value="EF_HAND_1"/>
    <property type="match status" value="3"/>
</dbReference>